<dbReference type="RefSeq" id="WP_128269107.1">
    <property type="nucleotide sequence ID" value="NZ_SAUW01000004.1"/>
</dbReference>
<dbReference type="Proteomes" id="UP000285710">
    <property type="component" value="Unassembled WGS sequence"/>
</dbReference>
<protein>
    <submittedName>
        <fullName evidence="1">Uncharacterized protein</fullName>
    </submittedName>
</protein>
<dbReference type="EMBL" id="SAUW01000004">
    <property type="protein sequence ID" value="RWR13824.1"/>
    <property type="molecule type" value="Genomic_DNA"/>
</dbReference>
<reference evidence="1 2" key="1">
    <citation type="submission" date="2019-01" db="EMBL/GenBank/DDBJ databases">
        <title>Sinorhodobacter populi sp. nov. isolated from the symptomatic bark tissue of Populus euramericana canker.</title>
        <authorList>
            <person name="Xu G."/>
        </authorList>
    </citation>
    <scope>NUCLEOTIDE SEQUENCE [LARGE SCALE GENOMIC DNA]</scope>
    <source>
        <strain evidence="1 2">2D-5</strain>
    </source>
</reference>
<accession>A0A443J043</accession>
<sequence>MIDVTNPIATPFRADWSVQPRTDYEFKTNIMTAADGSEQRSPKNRFPRVRIRFSCLARGERHAARITEMRHALMTSALAVRDFRMGSEGKVSADGMSVQLNRWSASWAVGMRVIIEDGDGMAEHTALLTSVDPASRTMILGVRAPTALRGSGVGVSSAVVCSLDGDMRSDLVHAGAVSWEVSATSFGGVDPIGGAPREKFPFTHGAPDAMRITTSRSVLALDFGVGRRQETLGYASDTSGFRTFQVETRQMGQLAKEDVISFFCGCRGRLRSFSAERLDPEARFRFGSDVLTVEHLSGNVSSATMNLVQVRR</sequence>
<gene>
    <name evidence="1" type="ORF">D2T33_05345</name>
</gene>
<reference evidence="1 2" key="2">
    <citation type="submission" date="2019-01" db="EMBL/GenBank/DDBJ databases">
        <authorList>
            <person name="Li Y."/>
        </authorList>
    </citation>
    <scope>NUCLEOTIDE SEQUENCE [LARGE SCALE GENOMIC DNA]</scope>
    <source>
        <strain evidence="1 2">2D-5</strain>
    </source>
</reference>
<keyword evidence="2" id="KW-1185">Reference proteome</keyword>
<dbReference type="AlphaFoldDB" id="A0A443J043"/>
<organism evidence="1 2">
    <name type="scientific">Paenirhodobacter populi</name>
    <dbReference type="NCBI Taxonomy" id="2306993"/>
    <lineage>
        <taxon>Bacteria</taxon>
        <taxon>Pseudomonadati</taxon>
        <taxon>Pseudomonadota</taxon>
        <taxon>Alphaproteobacteria</taxon>
        <taxon>Rhodobacterales</taxon>
        <taxon>Rhodobacter group</taxon>
        <taxon>Paenirhodobacter</taxon>
    </lineage>
</organism>
<evidence type="ECO:0000313" key="1">
    <source>
        <dbReference type="EMBL" id="RWR13824.1"/>
    </source>
</evidence>
<evidence type="ECO:0000313" key="2">
    <source>
        <dbReference type="Proteomes" id="UP000285710"/>
    </source>
</evidence>
<comment type="caution">
    <text evidence="1">The sequence shown here is derived from an EMBL/GenBank/DDBJ whole genome shotgun (WGS) entry which is preliminary data.</text>
</comment>
<proteinExistence type="predicted"/>
<name>A0A443J043_9RHOB</name>